<dbReference type="PANTHER" id="PTHR33070">
    <property type="entry name" value="OS06G0725500 PROTEIN"/>
    <property type="match status" value="1"/>
</dbReference>
<feature type="coiled-coil region" evidence="1">
    <location>
        <begin position="224"/>
        <end position="251"/>
    </location>
</feature>
<dbReference type="AlphaFoldDB" id="A0A8J5FXP9"/>
<dbReference type="EMBL" id="JACMSC010000012">
    <property type="protein sequence ID" value="KAG6496161.1"/>
    <property type="molecule type" value="Genomic_DNA"/>
</dbReference>
<accession>A0A8J5FXP9</accession>
<sequence>MTAAVMEQQTFHVRSVSLQSRSRHPVAIKVEEELQRLKTAATSMSSSTEICDGLRGLGDLYACVGDLLHLPSLQQTAFCSKQRKRLEEELEASLLLLDLVDNMRELVATAKGRVQGLQSDLRRRSATSPVMLGSVRKEMQKNVNKCHKLLKKMDEKCRSSVSLEADCGVLIESRDVTVSVLRSALGLLAMACQKPKWTRRLWTLKSTQTQRAPELGESLFYSSSQLVQEQMDAAEATMEAVETELQRLLRRLIQWRVCFLNFLSLN</sequence>
<proteinExistence type="predicted"/>
<organism evidence="2 3">
    <name type="scientific">Zingiber officinale</name>
    <name type="common">Ginger</name>
    <name type="synonym">Amomum zingiber</name>
    <dbReference type="NCBI Taxonomy" id="94328"/>
    <lineage>
        <taxon>Eukaryota</taxon>
        <taxon>Viridiplantae</taxon>
        <taxon>Streptophyta</taxon>
        <taxon>Embryophyta</taxon>
        <taxon>Tracheophyta</taxon>
        <taxon>Spermatophyta</taxon>
        <taxon>Magnoliopsida</taxon>
        <taxon>Liliopsida</taxon>
        <taxon>Zingiberales</taxon>
        <taxon>Zingiberaceae</taxon>
        <taxon>Zingiber</taxon>
    </lineage>
</organism>
<gene>
    <name evidence="2" type="ORF">ZIOFF_044009</name>
</gene>
<protein>
    <submittedName>
        <fullName evidence="2">Uncharacterized protein</fullName>
    </submittedName>
</protein>
<comment type="caution">
    <text evidence="2">The sequence shown here is derived from an EMBL/GenBank/DDBJ whole genome shotgun (WGS) entry which is preliminary data.</text>
</comment>
<dbReference type="InterPro" id="IPR004320">
    <property type="entry name" value="BPS1_pln"/>
</dbReference>
<dbReference type="Proteomes" id="UP000734854">
    <property type="component" value="Unassembled WGS sequence"/>
</dbReference>
<reference evidence="2 3" key="1">
    <citation type="submission" date="2020-08" db="EMBL/GenBank/DDBJ databases">
        <title>Plant Genome Project.</title>
        <authorList>
            <person name="Zhang R.-G."/>
        </authorList>
    </citation>
    <scope>NUCLEOTIDE SEQUENCE [LARGE SCALE GENOMIC DNA]</scope>
    <source>
        <tissue evidence="2">Rhizome</tissue>
    </source>
</reference>
<dbReference type="OrthoDB" id="1701699at2759"/>
<dbReference type="GO" id="GO:0048367">
    <property type="term" value="P:shoot system development"/>
    <property type="evidence" value="ECO:0007669"/>
    <property type="project" value="InterPro"/>
</dbReference>
<keyword evidence="1" id="KW-0175">Coiled coil</keyword>
<name>A0A8J5FXP9_ZINOF</name>
<dbReference type="GO" id="GO:0048364">
    <property type="term" value="P:root development"/>
    <property type="evidence" value="ECO:0007669"/>
    <property type="project" value="InterPro"/>
</dbReference>
<evidence type="ECO:0000313" key="2">
    <source>
        <dbReference type="EMBL" id="KAG6496161.1"/>
    </source>
</evidence>
<evidence type="ECO:0000313" key="3">
    <source>
        <dbReference type="Proteomes" id="UP000734854"/>
    </source>
</evidence>
<keyword evidence="3" id="KW-1185">Reference proteome</keyword>
<dbReference type="PANTHER" id="PTHR33070:SF120">
    <property type="entry name" value="EXPRESSED PROTEIN"/>
    <property type="match status" value="1"/>
</dbReference>
<dbReference type="Pfam" id="PF03087">
    <property type="entry name" value="BPS1"/>
    <property type="match status" value="1"/>
</dbReference>
<evidence type="ECO:0000256" key="1">
    <source>
        <dbReference type="SAM" id="Coils"/>
    </source>
</evidence>